<dbReference type="Gramene" id="PAN28464">
    <property type="protein sequence ID" value="PAN28464"/>
    <property type="gene ID" value="PAHAL_5G154800"/>
</dbReference>
<feature type="region of interest" description="Disordered" evidence="7">
    <location>
        <begin position="39"/>
        <end position="86"/>
    </location>
</feature>
<evidence type="ECO:0000256" key="7">
    <source>
        <dbReference type="SAM" id="MobiDB-lite"/>
    </source>
</evidence>
<dbReference type="GO" id="GO:0033612">
    <property type="term" value="F:receptor serine/threonine kinase binding"/>
    <property type="evidence" value="ECO:0007669"/>
    <property type="project" value="TreeGrafter"/>
</dbReference>
<proteinExistence type="inferred from homology"/>
<evidence type="ECO:0000256" key="1">
    <source>
        <dbReference type="ARBA" id="ARBA00004613"/>
    </source>
</evidence>
<comment type="subcellular location">
    <subcellularLocation>
        <location evidence="1">Secreted</location>
    </subcellularLocation>
</comment>
<dbReference type="EMBL" id="CM008050">
    <property type="protein sequence ID" value="PAN28464.1"/>
    <property type="molecule type" value="Genomic_DNA"/>
</dbReference>
<evidence type="ECO:0000256" key="6">
    <source>
        <dbReference type="ARBA" id="ARBA00023278"/>
    </source>
</evidence>
<dbReference type="PANTHER" id="PTHR33869:SF34">
    <property type="entry name" value="OS01G0673400 PROTEIN"/>
    <property type="match status" value="1"/>
</dbReference>
<dbReference type="AlphaFoldDB" id="A0A2S3HRK7"/>
<sequence>MARVGTAHLLVIALLLLSAAVCSDSARVLRERPAVLLPAGGGGGQGAVAEMTVPGPGQSSRGAAAVGAGAHESKRLSPGGPDPQHH</sequence>
<keyword evidence="3" id="KW-0964">Secreted</keyword>
<keyword evidence="5" id="KW-0325">Glycoprotein</keyword>
<reference evidence="9" key="1">
    <citation type="submission" date="2018-04" db="EMBL/GenBank/DDBJ databases">
        <title>WGS assembly of Panicum hallii.</title>
        <authorList>
            <person name="Lovell J."/>
            <person name="Jenkins J."/>
            <person name="Lowry D."/>
            <person name="Mamidi S."/>
            <person name="Sreedasyam A."/>
            <person name="Weng X."/>
            <person name="Barry K."/>
            <person name="Bonette J."/>
            <person name="Campitelli B."/>
            <person name="Daum C."/>
            <person name="Gordon S."/>
            <person name="Gould B."/>
            <person name="Lipzen A."/>
            <person name="Macqueen A."/>
            <person name="Palacio-Mejia J."/>
            <person name="Plott C."/>
            <person name="Shakirov E."/>
            <person name="Shu S."/>
            <person name="Yoshinaga Y."/>
            <person name="Zane M."/>
            <person name="Rokhsar D."/>
            <person name="Grimwood J."/>
            <person name="Schmutz J."/>
            <person name="Juenger T."/>
        </authorList>
    </citation>
    <scope>NUCLEOTIDE SEQUENCE [LARGE SCALE GENOMIC DNA]</scope>
    <source>
        <strain evidence="9">FIL2</strain>
    </source>
</reference>
<gene>
    <name evidence="9" type="ORF">PAHAL_5G154800</name>
</gene>
<dbReference type="Proteomes" id="UP000243499">
    <property type="component" value="Chromosome 5"/>
</dbReference>
<dbReference type="GO" id="GO:0005576">
    <property type="term" value="C:extracellular region"/>
    <property type="evidence" value="ECO:0007669"/>
    <property type="project" value="UniProtKB-SubCell"/>
</dbReference>
<evidence type="ECO:0000256" key="3">
    <source>
        <dbReference type="ARBA" id="ARBA00022525"/>
    </source>
</evidence>
<keyword evidence="4 8" id="KW-0732">Signal</keyword>
<feature type="chain" id="PRO_5015515218" evidence="8">
    <location>
        <begin position="26"/>
        <end position="86"/>
    </location>
</feature>
<evidence type="ECO:0000256" key="2">
    <source>
        <dbReference type="ARBA" id="ARBA00005416"/>
    </source>
</evidence>
<name>A0A2S3HRK7_9POAL</name>
<evidence type="ECO:0000256" key="4">
    <source>
        <dbReference type="ARBA" id="ARBA00022729"/>
    </source>
</evidence>
<dbReference type="InterPro" id="IPR039616">
    <property type="entry name" value="CLE1-4"/>
</dbReference>
<keyword evidence="6" id="KW-0379">Hydroxylation</keyword>
<comment type="similarity">
    <text evidence="2">Belongs to the CLV3/ESR signal peptide family.</text>
</comment>
<feature type="signal peptide" evidence="8">
    <location>
        <begin position="1"/>
        <end position="25"/>
    </location>
</feature>
<evidence type="ECO:0000313" key="9">
    <source>
        <dbReference type="EMBL" id="PAN28464.1"/>
    </source>
</evidence>
<dbReference type="PANTHER" id="PTHR33869">
    <property type="entry name" value="CLAVATA3/ESR (CLE)-RELATED PROTEIN 3"/>
    <property type="match status" value="1"/>
</dbReference>
<accession>A0A2S3HRK7</accession>
<organism evidence="9">
    <name type="scientific">Panicum hallii</name>
    <dbReference type="NCBI Taxonomy" id="206008"/>
    <lineage>
        <taxon>Eukaryota</taxon>
        <taxon>Viridiplantae</taxon>
        <taxon>Streptophyta</taxon>
        <taxon>Embryophyta</taxon>
        <taxon>Tracheophyta</taxon>
        <taxon>Spermatophyta</taxon>
        <taxon>Magnoliopsida</taxon>
        <taxon>Liliopsida</taxon>
        <taxon>Poales</taxon>
        <taxon>Poaceae</taxon>
        <taxon>PACMAD clade</taxon>
        <taxon>Panicoideae</taxon>
        <taxon>Panicodae</taxon>
        <taxon>Paniceae</taxon>
        <taxon>Panicinae</taxon>
        <taxon>Panicum</taxon>
        <taxon>Panicum sect. Panicum</taxon>
    </lineage>
</organism>
<evidence type="ECO:0000256" key="8">
    <source>
        <dbReference type="SAM" id="SignalP"/>
    </source>
</evidence>
<evidence type="ECO:0000256" key="5">
    <source>
        <dbReference type="ARBA" id="ARBA00023180"/>
    </source>
</evidence>
<protein>
    <submittedName>
        <fullName evidence="9">Uncharacterized protein</fullName>
    </submittedName>
</protein>